<feature type="domain" description="DNA-binding transcriptional repressor CapW winged helix-turn-helix" evidence="3">
    <location>
        <begin position="13"/>
        <end position="92"/>
    </location>
</feature>
<dbReference type="KEGG" id="sog:RA178_20335"/>
<dbReference type="Pfam" id="PF26109">
    <property type="entry name" value="WHD_BrxR"/>
    <property type="match status" value="1"/>
</dbReference>
<dbReference type="Proteomes" id="UP001236800">
    <property type="component" value="Chromosome"/>
</dbReference>
<dbReference type="Pfam" id="PF13280">
    <property type="entry name" value="WYL"/>
    <property type="match status" value="1"/>
</dbReference>
<name>A0AA50Q613_9GAMM</name>
<dbReference type="PIRSF" id="PIRSF015558">
    <property type="entry name" value="Txn_reg_DeoR_prd"/>
    <property type="match status" value="1"/>
</dbReference>
<protein>
    <submittedName>
        <fullName evidence="4">WYL domain-containing protein</fullName>
    </submittedName>
</protein>
<dbReference type="RefSeq" id="WP_306683613.1">
    <property type="nucleotide sequence ID" value="NZ_CP132914.1"/>
</dbReference>
<dbReference type="EMBL" id="CP132914">
    <property type="protein sequence ID" value="WMB72726.1"/>
    <property type="molecule type" value="Genomic_DNA"/>
</dbReference>
<dbReference type="InterPro" id="IPR051534">
    <property type="entry name" value="CBASS_pafABC_assoc_protein"/>
</dbReference>
<accession>A0AA50Q613</accession>
<dbReference type="InterPro" id="IPR016634">
    <property type="entry name" value="CapW-like"/>
</dbReference>
<evidence type="ECO:0000313" key="4">
    <source>
        <dbReference type="EMBL" id="WMB72726.1"/>
    </source>
</evidence>
<dbReference type="InterPro" id="IPR059019">
    <property type="entry name" value="WHD_CapW"/>
</dbReference>
<dbReference type="AlphaFoldDB" id="A0AA50Q613"/>
<evidence type="ECO:0000259" key="3">
    <source>
        <dbReference type="Pfam" id="PF26109"/>
    </source>
</evidence>
<sequence length="281" mass="33141">MLEEKTFTRRWGQERRLEFIDFRLQWEGRVNRSDLTEFFRISIPQASLDFSAYQELAPNNMVYDRTEKAYVASDNFKAIMVNPNPYQYLNELLWRESNLLSNSESFVSIPPPIETLPHPYRSVSAETLKILLKAIRENLIVEINYQSMSRPVPENRWVKPRTFAFDGFRWHVRCYCFKDNIFKDYVLGRIMDIISLKPLEENLPKDYDWETFIKVILAPNPSYSDAQRIAIENDFGMLNGSTEVILRKAMLYYFKKRLHLSEPGTTVSENQQIVMLSAIPL</sequence>
<organism evidence="4">
    <name type="scientific">Shewanella oncorhynchi</name>
    <dbReference type="NCBI Taxonomy" id="2726434"/>
    <lineage>
        <taxon>Bacteria</taxon>
        <taxon>Pseudomonadati</taxon>
        <taxon>Pseudomonadota</taxon>
        <taxon>Gammaproteobacteria</taxon>
        <taxon>Alteromonadales</taxon>
        <taxon>Shewanellaceae</taxon>
        <taxon>Shewanella</taxon>
    </lineage>
</organism>
<dbReference type="PANTHER" id="PTHR34580:SF3">
    <property type="entry name" value="PROTEIN PAFB"/>
    <property type="match status" value="1"/>
</dbReference>
<dbReference type="InterPro" id="IPR026881">
    <property type="entry name" value="WYL_dom"/>
</dbReference>
<feature type="domain" description="DNA-binding transcriptional repressor CapW C-terminal dimerisation" evidence="2">
    <location>
        <begin position="213"/>
        <end position="276"/>
    </location>
</feature>
<evidence type="ECO:0000259" key="2">
    <source>
        <dbReference type="Pfam" id="PF26107"/>
    </source>
</evidence>
<dbReference type="PROSITE" id="PS52050">
    <property type="entry name" value="WYL"/>
    <property type="match status" value="1"/>
</dbReference>
<proteinExistence type="predicted"/>
<reference evidence="4" key="1">
    <citation type="submission" date="2023-08" db="EMBL/GenBank/DDBJ databases">
        <title>Complete genome sequence of Shewanella oncorhynchi Z-P2, a siderophore putrebactin-producing bacterium.</title>
        <authorList>
            <person name="Zhang Y."/>
        </authorList>
    </citation>
    <scope>NUCLEOTIDE SEQUENCE</scope>
    <source>
        <strain evidence="4">Z-P2</strain>
    </source>
</reference>
<gene>
    <name evidence="4" type="ORF">RA178_20335</name>
</gene>
<evidence type="ECO:0000259" key="1">
    <source>
        <dbReference type="Pfam" id="PF13280"/>
    </source>
</evidence>
<dbReference type="InterPro" id="IPR059020">
    <property type="entry name" value="CapW_CTD"/>
</dbReference>
<dbReference type="PANTHER" id="PTHR34580">
    <property type="match status" value="1"/>
</dbReference>
<feature type="domain" description="WYL" evidence="1">
    <location>
        <begin position="126"/>
        <end position="192"/>
    </location>
</feature>
<dbReference type="Pfam" id="PF26107">
    <property type="entry name" value="BrxR_CTD"/>
    <property type="match status" value="1"/>
</dbReference>
<dbReference type="GeneID" id="301341583"/>